<evidence type="ECO:0000313" key="1">
    <source>
        <dbReference type="EMBL" id="KIL65334.1"/>
    </source>
</evidence>
<dbReference type="AlphaFoldDB" id="A0A0C2TER0"/>
<proteinExistence type="predicted"/>
<dbReference type="Proteomes" id="UP000054549">
    <property type="component" value="Unassembled WGS sequence"/>
</dbReference>
<reference evidence="1 2" key="1">
    <citation type="submission" date="2014-04" db="EMBL/GenBank/DDBJ databases">
        <title>Evolutionary Origins and Diversification of the Mycorrhizal Mutualists.</title>
        <authorList>
            <consortium name="DOE Joint Genome Institute"/>
            <consortium name="Mycorrhizal Genomics Consortium"/>
            <person name="Kohler A."/>
            <person name="Kuo A."/>
            <person name="Nagy L.G."/>
            <person name="Floudas D."/>
            <person name="Copeland A."/>
            <person name="Barry K.W."/>
            <person name="Cichocki N."/>
            <person name="Veneault-Fourrey C."/>
            <person name="LaButti K."/>
            <person name="Lindquist E.A."/>
            <person name="Lipzen A."/>
            <person name="Lundell T."/>
            <person name="Morin E."/>
            <person name="Murat C."/>
            <person name="Riley R."/>
            <person name="Ohm R."/>
            <person name="Sun H."/>
            <person name="Tunlid A."/>
            <person name="Henrissat B."/>
            <person name="Grigoriev I.V."/>
            <person name="Hibbett D.S."/>
            <person name="Martin F."/>
        </authorList>
    </citation>
    <scope>NUCLEOTIDE SEQUENCE [LARGE SCALE GENOMIC DNA]</scope>
    <source>
        <strain evidence="1 2">Koide BX008</strain>
    </source>
</reference>
<feature type="non-terminal residue" evidence="1">
    <location>
        <position position="266"/>
    </location>
</feature>
<dbReference type="InParanoid" id="A0A0C2TER0"/>
<dbReference type="EMBL" id="KN818243">
    <property type="protein sequence ID" value="KIL65334.1"/>
    <property type="molecule type" value="Genomic_DNA"/>
</dbReference>
<name>A0A0C2TER0_AMAMK</name>
<keyword evidence="2" id="KW-1185">Reference proteome</keyword>
<dbReference type="HOGENOM" id="CLU_1047863_0_0_1"/>
<gene>
    <name evidence="1" type="ORF">M378DRAFT_162281</name>
</gene>
<protein>
    <submittedName>
        <fullName evidence="1">Uncharacterized protein</fullName>
    </submittedName>
</protein>
<accession>A0A0C2TER0</accession>
<evidence type="ECO:0000313" key="2">
    <source>
        <dbReference type="Proteomes" id="UP000054549"/>
    </source>
</evidence>
<organism evidence="1 2">
    <name type="scientific">Amanita muscaria (strain Koide BX008)</name>
    <dbReference type="NCBI Taxonomy" id="946122"/>
    <lineage>
        <taxon>Eukaryota</taxon>
        <taxon>Fungi</taxon>
        <taxon>Dikarya</taxon>
        <taxon>Basidiomycota</taxon>
        <taxon>Agaricomycotina</taxon>
        <taxon>Agaricomycetes</taxon>
        <taxon>Agaricomycetidae</taxon>
        <taxon>Agaricales</taxon>
        <taxon>Pluteineae</taxon>
        <taxon>Amanitaceae</taxon>
        <taxon>Amanita</taxon>
    </lineage>
</organism>
<sequence>MCLAHLTSLHKLTLLYARIPAQHIMNLSAIIARNRNLSHFVYDWHTDVPLNLFDLFHEVPTDRPLRLHHVSLHSGCVNFKALASHIQSLSSFEFHSNQGNPWCAGFLQAKVFPPTIKVEVLDQELVSFIGRHKGIVSLTIVSGTLHAPQDPSLCKALTRHAEALEYLCLHTEILATMFQAVEDEMYFLQCAKSLRKVILINDKNLSQYQNPINSIEDERRVFPVIAHLDRLLAVIIRTRDEEIYHLCVEFCNHSENQFIRDLAGRM</sequence>